<dbReference type="OrthoDB" id="9780520at2"/>
<dbReference type="InterPro" id="IPR013149">
    <property type="entry name" value="ADH-like_C"/>
</dbReference>
<dbReference type="GO" id="GO:0016491">
    <property type="term" value="F:oxidoreductase activity"/>
    <property type="evidence" value="ECO:0007669"/>
    <property type="project" value="InterPro"/>
</dbReference>
<dbReference type="STRING" id="314283.MED297_21172"/>
<dbReference type="Gene3D" id="3.90.180.10">
    <property type="entry name" value="Medium-chain alcohol dehydrogenases, catalytic domain"/>
    <property type="match status" value="1"/>
</dbReference>
<dbReference type="Pfam" id="PF00107">
    <property type="entry name" value="ADH_zinc_N"/>
    <property type="match status" value="1"/>
</dbReference>
<dbReference type="SUPFAM" id="SSF51735">
    <property type="entry name" value="NAD(P)-binding Rossmann-fold domains"/>
    <property type="match status" value="1"/>
</dbReference>
<accession>A4B9Y9</accession>
<dbReference type="InterPro" id="IPR052585">
    <property type="entry name" value="Lipid_raft_assoc_Zn_ADH"/>
</dbReference>
<evidence type="ECO:0000313" key="2">
    <source>
        <dbReference type="EMBL" id="EAR11440.1"/>
    </source>
</evidence>
<comment type="caution">
    <text evidence="2">The sequence shown here is derived from an EMBL/GenBank/DDBJ whole genome shotgun (WGS) entry which is preliminary data.</text>
</comment>
<dbReference type="SUPFAM" id="SSF50129">
    <property type="entry name" value="GroES-like"/>
    <property type="match status" value="1"/>
</dbReference>
<dbReference type="CDD" id="cd08267">
    <property type="entry name" value="MDR1"/>
    <property type="match status" value="1"/>
</dbReference>
<feature type="domain" description="Enoyl reductase (ER)" evidence="1">
    <location>
        <begin position="10"/>
        <end position="290"/>
    </location>
</feature>
<gene>
    <name evidence="2" type="ORF">MED297_21172</name>
</gene>
<dbReference type="AlphaFoldDB" id="A4B9Y9"/>
<keyword evidence="3" id="KW-1185">Reference proteome</keyword>
<name>A4B9Y9_9GAMM</name>
<dbReference type="InterPro" id="IPR020843">
    <property type="entry name" value="ER"/>
</dbReference>
<organism evidence="2 3">
    <name type="scientific">Reinekea blandensis MED297</name>
    <dbReference type="NCBI Taxonomy" id="314283"/>
    <lineage>
        <taxon>Bacteria</taxon>
        <taxon>Pseudomonadati</taxon>
        <taxon>Pseudomonadota</taxon>
        <taxon>Gammaproteobacteria</taxon>
        <taxon>Oceanospirillales</taxon>
        <taxon>Saccharospirillaceae</taxon>
        <taxon>Reinekea</taxon>
    </lineage>
</organism>
<reference evidence="2 3" key="1">
    <citation type="submission" date="2006-02" db="EMBL/GenBank/DDBJ databases">
        <authorList>
            <person name="Pinhassi J."/>
            <person name="Pedros-Alio C."/>
            <person name="Ferriera S."/>
            <person name="Johnson J."/>
            <person name="Kravitz S."/>
            <person name="Halpern A."/>
            <person name="Remington K."/>
            <person name="Beeson K."/>
            <person name="Tran B."/>
            <person name="Rogers Y.-H."/>
            <person name="Friedman R."/>
            <person name="Venter J.C."/>
        </authorList>
    </citation>
    <scope>NUCLEOTIDE SEQUENCE [LARGE SCALE GENOMIC DNA]</scope>
    <source>
        <strain evidence="2 3">MED297</strain>
    </source>
</reference>
<dbReference type="SMART" id="SM00829">
    <property type="entry name" value="PKS_ER"/>
    <property type="match status" value="1"/>
</dbReference>
<dbReference type="InterPro" id="IPR013154">
    <property type="entry name" value="ADH-like_N"/>
</dbReference>
<dbReference type="Proteomes" id="UP000005953">
    <property type="component" value="Unassembled WGS sequence"/>
</dbReference>
<dbReference type="Pfam" id="PF08240">
    <property type="entry name" value="ADH_N"/>
    <property type="match status" value="1"/>
</dbReference>
<dbReference type="InterPro" id="IPR036291">
    <property type="entry name" value="NAD(P)-bd_dom_sf"/>
</dbReference>
<dbReference type="EMBL" id="AAOE01000001">
    <property type="protein sequence ID" value="EAR11440.1"/>
    <property type="molecule type" value="Genomic_DNA"/>
</dbReference>
<evidence type="ECO:0000259" key="1">
    <source>
        <dbReference type="SMART" id="SM00829"/>
    </source>
</evidence>
<dbReference type="PANTHER" id="PTHR43482:SF1">
    <property type="entry name" value="PROTEIN AST1-RELATED"/>
    <property type="match status" value="1"/>
</dbReference>
<sequence length="302" mass="32651">MQAMIFSKKARPPKATLQMWITPTPGATELRVRVDSITLNAGDRARMDMGLISKKTPIPGSEFSGTVEATGDRVTRFRLGDEVFGYINSGAHAEYLTIDQDAMVQHKPLSWRHEDAAAVPYGAMAALSFLETANLKAGQSILINGATGVVGQYAVQLAKLAGAEVWGTGGDSSKLAALALAGTLNYRHQSIDALATRFDVIFDVKGNLAFNAVRPMLKPKGRMVTTNFGLGTLLTMVRSVLLPGPAFRTGIAKYTPVRLTRLTGLMESGALRPIRHQAFPIQAVEQAYRHGYQDPAWVAQQP</sequence>
<proteinExistence type="predicted"/>
<dbReference type="Gene3D" id="3.40.50.720">
    <property type="entry name" value="NAD(P)-binding Rossmann-like Domain"/>
    <property type="match status" value="1"/>
</dbReference>
<dbReference type="PANTHER" id="PTHR43482">
    <property type="entry name" value="PROTEIN AST1-RELATED"/>
    <property type="match status" value="1"/>
</dbReference>
<evidence type="ECO:0000313" key="3">
    <source>
        <dbReference type="Proteomes" id="UP000005953"/>
    </source>
</evidence>
<dbReference type="InterPro" id="IPR011032">
    <property type="entry name" value="GroES-like_sf"/>
</dbReference>
<dbReference type="HOGENOM" id="CLU_026673_3_1_6"/>
<protein>
    <submittedName>
        <fullName evidence="2">Alcohol dehydrogenase, zinc-containing</fullName>
    </submittedName>
</protein>
<dbReference type="RefSeq" id="WP_008045095.1">
    <property type="nucleotide sequence ID" value="NZ_CH724151.1"/>
</dbReference>